<evidence type="ECO:0000256" key="1">
    <source>
        <dbReference type="SAM" id="Phobius"/>
    </source>
</evidence>
<reference evidence="2" key="1">
    <citation type="submission" date="2023-02" db="EMBL/GenBank/DDBJ databases">
        <title>Tahibacter soli sp. nov. isolated from soil.</title>
        <authorList>
            <person name="Baek J.H."/>
            <person name="Lee J.K."/>
            <person name="Choi D.G."/>
            <person name="Jeon C.O."/>
        </authorList>
    </citation>
    <scope>NUCLEOTIDE SEQUENCE</scope>
    <source>
        <strain evidence="2">BL</strain>
    </source>
</reference>
<protein>
    <recommendedName>
        <fullName evidence="4">FeoB-associated Cys-rich membrane protein</fullName>
    </recommendedName>
</protein>
<accession>A0A9X3YIP5</accession>
<dbReference type="RefSeq" id="WP_263544672.1">
    <property type="nucleotide sequence ID" value="NZ_JAOVZO020000015.1"/>
</dbReference>
<dbReference type="Proteomes" id="UP001139971">
    <property type="component" value="Unassembled WGS sequence"/>
</dbReference>
<gene>
    <name evidence="2" type="ORF">OD750_010545</name>
</gene>
<evidence type="ECO:0008006" key="4">
    <source>
        <dbReference type="Google" id="ProtNLM"/>
    </source>
</evidence>
<dbReference type="Pfam" id="PF20228">
    <property type="entry name" value="DUF6587"/>
    <property type="match status" value="1"/>
</dbReference>
<name>A0A9X3YIP5_9GAMM</name>
<keyword evidence="1" id="KW-1133">Transmembrane helix</keyword>
<organism evidence="2 3">
    <name type="scientific">Tahibacter soli</name>
    <dbReference type="NCBI Taxonomy" id="2983605"/>
    <lineage>
        <taxon>Bacteria</taxon>
        <taxon>Pseudomonadati</taxon>
        <taxon>Pseudomonadota</taxon>
        <taxon>Gammaproteobacteria</taxon>
        <taxon>Lysobacterales</taxon>
        <taxon>Rhodanobacteraceae</taxon>
        <taxon>Tahibacter</taxon>
    </lineage>
</organism>
<keyword evidence="3" id="KW-1185">Reference proteome</keyword>
<comment type="caution">
    <text evidence="2">The sequence shown here is derived from an EMBL/GenBank/DDBJ whole genome shotgun (WGS) entry which is preliminary data.</text>
</comment>
<keyword evidence="1" id="KW-0812">Transmembrane</keyword>
<dbReference type="AlphaFoldDB" id="A0A9X3YIP5"/>
<sequence length="72" mass="7363">MSANLAIQYVVIGLAVAASAWYTVRKYWPRSGAKAGACGSSDGGCSTCGACAAPVEPRPEAIALAPPKPIRR</sequence>
<feature type="transmembrane region" description="Helical" evidence="1">
    <location>
        <begin position="6"/>
        <end position="24"/>
    </location>
</feature>
<evidence type="ECO:0000313" key="2">
    <source>
        <dbReference type="EMBL" id="MDC8012982.1"/>
    </source>
</evidence>
<proteinExistence type="predicted"/>
<keyword evidence="1" id="KW-0472">Membrane</keyword>
<evidence type="ECO:0000313" key="3">
    <source>
        <dbReference type="Proteomes" id="UP001139971"/>
    </source>
</evidence>
<dbReference type="InterPro" id="IPR046494">
    <property type="entry name" value="DUF6587"/>
</dbReference>
<dbReference type="EMBL" id="JAOVZO020000015">
    <property type="protein sequence ID" value="MDC8012982.1"/>
    <property type="molecule type" value="Genomic_DNA"/>
</dbReference>